<dbReference type="EMBL" id="FNBN01000007">
    <property type="protein sequence ID" value="SDG86066.1"/>
    <property type="molecule type" value="Genomic_DNA"/>
</dbReference>
<evidence type="ECO:0008006" key="4">
    <source>
        <dbReference type="Google" id="ProtNLM"/>
    </source>
</evidence>
<dbReference type="RefSeq" id="WP_089835508.1">
    <property type="nucleotide sequence ID" value="NZ_FNBN01000007.1"/>
</dbReference>
<protein>
    <recommendedName>
        <fullName evidence="4">Fimbrillin-A associated anchor protein Mfa1 and Mfa2</fullName>
    </recommendedName>
</protein>
<evidence type="ECO:0000256" key="1">
    <source>
        <dbReference type="SAM" id="SignalP"/>
    </source>
</evidence>
<name>A0A1G7XPP5_CHIFI</name>
<feature type="signal peptide" evidence="1">
    <location>
        <begin position="1"/>
        <end position="19"/>
    </location>
</feature>
<dbReference type="AlphaFoldDB" id="A0A1G7XPP5"/>
<feature type="chain" id="PRO_5011678242" description="Fimbrillin-A associated anchor protein Mfa1 and Mfa2" evidence="1">
    <location>
        <begin position="20"/>
        <end position="314"/>
    </location>
</feature>
<evidence type="ECO:0000313" key="2">
    <source>
        <dbReference type="EMBL" id="SDG86066.1"/>
    </source>
</evidence>
<accession>A0A1G7XPP5</accession>
<dbReference type="STRING" id="104663.SAMN04488121_10724"/>
<reference evidence="2 3" key="1">
    <citation type="submission" date="2016-10" db="EMBL/GenBank/DDBJ databases">
        <authorList>
            <person name="de Groot N.N."/>
        </authorList>
    </citation>
    <scope>NUCLEOTIDE SEQUENCE [LARGE SCALE GENOMIC DNA]</scope>
    <source>
        <strain evidence="2 3">DSM 527</strain>
    </source>
</reference>
<proteinExistence type="predicted"/>
<organism evidence="2 3">
    <name type="scientific">Chitinophaga filiformis</name>
    <name type="common">Myxococcus filiformis</name>
    <name type="synonym">Flexibacter filiformis</name>
    <dbReference type="NCBI Taxonomy" id="104663"/>
    <lineage>
        <taxon>Bacteria</taxon>
        <taxon>Pseudomonadati</taxon>
        <taxon>Bacteroidota</taxon>
        <taxon>Chitinophagia</taxon>
        <taxon>Chitinophagales</taxon>
        <taxon>Chitinophagaceae</taxon>
        <taxon>Chitinophaga</taxon>
    </lineage>
</organism>
<gene>
    <name evidence="2" type="ORF">SAMN04488121_10724</name>
</gene>
<dbReference type="Proteomes" id="UP000199045">
    <property type="component" value="Unassembled WGS sequence"/>
</dbReference>
<evidence type="ECO:0000313" key="3">
    <source>
        <dbReference type="Proteomes" id="UP000199045"/>
    </source>
</evidence>
<keyword evidence="1" id="KW-0732">Signal</keyword>
<sequence>MKKLLLAVAVLSISLFACKKDTAPTDPNPSPPATSTETFPVSFSVTSFLQKQEPLPGGRKTATGSNLRDSVLAGKVSNLYYMLYNENGQFVKVIFQNTTDNPDDFGTLVVNLPANRYIISLIASTGPIQLLDTTSYYNLRLRLPDATLPNMNVSAPDVFIGSNSFTVTGYGAVQTVSLWPSRIMGRLEVNILDAPVASGPGDTSVMVYASPAYRQYAQYGYLDEFIPDPGIILQRNGRTNFSSQVLTPNSELTVTIAYPDKNSGERKTKEMRYVPFNRGYRTVMTGNVYNPLGGGTGFAIALDTTWYDYANIPF</sequence>
<dbReference type="OrthoDB" id="643788at2"/>
<dbReference type="PROSITE" id="PS51257">
    <property type="entry name" value="PROKAR_LIPOPROTEIN"/>
    <property type="match status" value="1"/>
</dbReference>